<dbReference type="InterPro" id="IPR013022">
    <property type="entry name" value="Xyl_isomerase-like_TIM-brl"/>
</dbReference>
<dbReference type="InterPro" id="IPR036237">
    <property type="entry name" value="Xyl_isomerase-like_sf"/>
</dbReference>
<proteinExistence type="predicted"/>
<dbReference type="STRING" id="1295533.A0A1E3HLG9"/>
<dbReference type="RefSeq" id="XP_018992548.1">
    <property type="nucleotide sequence ID" value="XM_019140057.1"/>
</dbReference>
<protein>
    <recommendedName>
        <fullName evidence="1">Xylose isomerase-like TIM barrel domain-containing protein</fullName>
    </recommendedName>
</protein>
<evidence type="ECO:0000259" key="1">
    <source>
        <dbReference type="Pfam" id="PF01261"/>
    </source>
</evidence>
<keyword evidence="3" id="KW-1185">Reference proteome</keyword>
<gene>
    <name evidence="2" type="ORF">L202_05698</name>
</gene>
<evidence type="ECO:0000313" key="3">
    <source>
        <dbReference type="Proteomes" id="UP000094065"/>
    </source>
</evidence>
<name>A0A1E3HLG9_9TREE</name>
<dbReference type="EMBL" id="AWGJ01000008">
    <property type="protein sequence ID" value="ODN77174.1"/>
    <property type="molecule type" value="Genomic_DNA"/>
</dbReference>
<dbReference type="GeneID" id="30157007"/>
<dbReference type="Pfam" id="PF01261">
    <property type="entry name" value="AP_endonuc_2"/>
    <property type="match status" value="1"/>
</dbReference>
<dbReference type="InterPro" id="IPR050312">
    <property type="entry name" value="IolE/XylAMocC-like"/>
</dbReference>
<dbReference type="SUPFAM" id="SSF51658">
    <property type="entry name" value="Xylose isomerase-like"/>
    <property type="match status" value="1"/>
</dbReference>
<sequence>MPTRLENLDSDLKFGVASALLGLHPSHTFDQKFEELQKAGFRYCEVLTADYIGWVRQQKPELPESTCPPAWAEFREPDPSDSEIWAALSTFAPKFTALANQYGLTVIVLQPLNHFEGWPEGHEREEWSRRKAERWLSLCAELGVEFLQVGANDRKDASADDEKTASDMRWLADLGAKQEPPVKIAYECWCFGDLRGDWEYTYKIVQLADHPNLGLCLDTAQLALSPTYGWDPLTGTGWSLPEYTSMLTRLRALPKDKIFYLELSDVLQPSPPLYGGSKFDESAREDDKGYGKGKNARGKWVFYARPVPLVGPNGGVGGGDGGEEEARRVGESDAARVVETLKAIFSTGWRGYCMFEVFESIYMGADDPDVPRRYAQACRKSKELLLNRVEELSGSA</sequence>
<dbReference type="PANTHER" id="PTHR12110:SF21">
    <property type="entry name" value="XYLOSE ISOMERASE-LIKE TIM BARREL DOMAIN-CONTAINING PROTEIN"/>
    <property type="match status" value="1"/>
</dbReference>
<dbReference type="PANTHER" id="PTHR12110">
    <property type="entry name" value="HYDROXYPYRUVATE ISOMERASE"/>
    <property type="match status" value="1"/>
</dbReference>
<dbReference type="Proteomes" id="UP000094065">
    <property type="component" value="Unassembled WGS sequence"/>
</dbReference>
<organism evidence="2 3">
    <name type="scientific">Cryptococcus amylolentus CBS 6039</name>
    <dbReference type="NCBI Taxonomy" id="1295533"/>
    <lineage>
        <taxon>Eukaryota</taxon>
        <taxon>Fungi</taxon>
        <taxon>Dikarya</taxon>
        <taxon>Basidiomycota</taxon>
        <taxon>Agaricomycotina</taxon>
        <taxon>Tremellomycetes</taxon>
        <taxon>Tremellales</taxon>
        <taxon>Cryptococcaceae</taxon>
        <taxon>Cryptococcus</taxon>
    </lineage>
</organism>
<dbReference type="Gene3D" id="3.20.20.150">
    <property type="entry name" value="Divalent-metal-dependent TIM barrel enzymes"/>
    <property type="match status" value="1"/>
</dbReference>
<comment type="caution">
    <text evidence="2">The sequence shown here is derived from an EMBL/GenBank/DDBJ whole genome shotgun (WGS) entry which is preliminary data.</text>
</comment>
<evidence type="ECO:0000313" key="2">
    <source>
        <dbReference type="EMBL" id="ODN77174.1"/>
    </source>
</evidence>
<reference evidence="2 3" key="1">
    <citation type="submission" date="2016-06" db="EMBL/GenBank/DDBJ databases">
        <title>Evolution of pathogenesis and genome organization in the Tremellales.</title>
        <authorList>
            <person name="Cuomo C."/>
            <person name="Litvintseva A."/>
            <person name="Heitman J."/>
            <person name="Chen Y."/>
            <person name="Sun S."/>
            <person name="Springer D."/>
            <person name="Dromer F."/>
            <person name="Young S."/>
            <person name="Zeng Q."/>
            <person name="Chapman S."/>
            <person name="Gujja S."/>
            <person name="Saif S."/>
            <person name="Birren B."/>
        </authorList>
    </citation>
    <scope>NUCLEOTIDE SEQUENCE [LARGE SCALE GENOMIC DNA]</scope>
    <source>
        <strain evidence="2 3">CBS 6039</strain>
    </source>
</reference>
<accession>A0A1E3HLG9</accession>
<feature type="domain" description="Xylose isomerase-like TIM barrel" evidence="1">
    <location>
        <begin position="73"/>
        <end position="324"/>
    </location>
</feature>
<dbReference type="AlphaFoldDB" id="A0A1E3HLG9"/>
<dbReference type="OrthoDB" id="5360893at2759"/>